<evidence type="ECO:0000313" key="2">
    <source>
        <dbReference type="EMBL" id="KAF5338377.1"/>
    </source>
</evidence>
<feature type="region of interest" description="Disordered" evidence="1">
    <location>
        <begin position="1"/>
        <end position="66"/>
    </location>
</feature>
<organism evidence="2 3">
    <name type="scientific">Ephemerocybe angulata</name>
    <dbReference type="NCBI Taxonomy" id="980116"/>
    <lineage>
        <taxon>Eukaryota</taxon>
        <taxon>Fungi</taxon>
        <taxon>Dikarya</taxon>
        <taxon>Basidiomycota</taxon>
        <taxon>Agaricomycotina</taxon>
        <taxon>Agaricomycetes</taxon>
        <taxon>Agaricomycetidae</taxon>
        <taxon>Agaricales</taxon>
        <taxon>Agaricineae</taxon>
        <taxon>Psathyrellaceae</taxon>
        <taxon>Ephemerocybe</taxon>
    </lineage>
</organism>
<keyword evidence="3" id="KW-1185">Reference proteome</keyword>
<sequence length="114" mass="11932">MSQATYDLPEVADQAPSGTQSIEKSQSPPSLANTLPGLGEAPPPCSPKCNGNESTGRDITGPKAAPTVATKQYKYVSASVNRKLDTAIFRFMANGHSQLLPPSTPKDADSDLSD</sequence>
<dbReference type="AlphaFoldDB" id="A0A8H5CD88"/>
<reference evidence="2 3" key="1">
    <citation type="journal article" date="2020" name="ISME J.">
        <title>Uncovering the hidden diversity of litter-decomposition mechanisms in mushroom-forming fungi.</title>
        <authorList>
            <person name="Floudas D."/>
            <person name="Bentzer J."/>
            <person name="Ahren D."/>
            <person name="Johansson T."/>
            <person name="Persson P."/>
            <person name="Tunlid A."/>
        </authorList>
    </citation>
    <scope>NUCLEOTIDE SEQUENCE [LARGE SCALE GENOMIC DNA]</scope>
    <source>
        <strain evidence="2 3">CBS 175.51</strain>
    </source>
</reference>
<accession>A0A8H5CD88</accession>
<name>A0A8H5CD88_9AGAR</name>
<evidence type="ECO:0000313" key="3">
    <source>
        <dbReference type="Proteomes" id="UP000541558"/>
    </source>
</evidence>
<dbReference type="EMBL" id="JAACJK010000014">
    <property type="protein sequence ID" value="KAF5338377.1"/>
    <property type="molecule type" value="Genomic_DNA"/>
</dbReference>
<evidence type="ECO:0000256" key="1">
    <source>
        <dbReference type="SAM" id="MobiDB-lite"/>
    </source>
</evidence>
<feature type="region of interest" description="Disordered" evidence="1">
    <location>
        <begin position="94"/>
        <end position="114"/>
    </location>
</feature>
<gene>
    <name evidence="2" type="ORF">D9611_012464</name>
</gene>
<proteinExistence type="predicted"/>
<feature type="compositionally biased region" description="Polar residues" evidence="1">
    <location>
        <begin position="16"/>
        <end position="33"/>
    </location>
</feature>
<comment type="caution">
    <text evidence="2">The sequence shown here is derived from an EMBL/GenBank/DDBJ whole genome shotgun (WGS) entry which is preliminary data.</text>
</comment>
<dbReference type="Proteomes" id="UP000541558">
    <property type="component" value="Unassembled WGS sequence"/>
</dbReference>
<protein>
    <submittedName>
        <fullName evidence="2">Uncharacterized protein</fullName>
    </submittedName>
</protein>